<dbReference type="EMBL" id="MQVM01000003">
    <property type="protein sequence ID" value="ONH76811.1"/>
    <property type="molecule type" value="Genomic_DNA"/>
</dbReference>
<reference evidence="2" key="1">
    <citation type="journal article" date="2017" name="Genome Announc.">
        <title>Genome sequences of Cyberlindnera fabianii 65, Pichia kudriavzevii 129, and Saccharomyces cerevisiae 131 isolated from fermented masau fruits in Zimbabwe.</title>
        <authorList>
            <person name="van Rijswijck I.M.H."/>
            <person name="Derks M.F.L."/>
            <person name="Abee T."/>
            <person name="de Ridder D."/>
            <person name="Smid E.J."/>
        </authorList>
    </citation>
    <scope>NUCLEOTIDE SEQUENCE [LARGE SCALE GENOMIC DNA]</scope>
    <source>
        <strain evidence="2">129</strain>
    </source>
</reference>
<dbReference type="InterPro" id="IPR016340">
    <property type="entry name" value="Ribosomal_mL60"/>
</dbReference>
<evidence type="ECO:0008006" key="3">
    <source>
        <dbReference type="Google" id="ProtNLM"/>
    </source>
</evidence>
<comment type="caution">
    <text evidence="1">The sequence shown here is derived from an EMBL/GenBank/DDBJ whole genome shotgun (WGS) entry which is preliminary data.</text>
</comment>
<dbReference type="GO" id="GO:0005762">
    <property type="term" value="C:mitochondrial large ribosomal subunit"/>
    <property type="evidence" value="ECO:0007669"/>
    <property type="project" value="TreeGrafter"/>
</dbReference>
<proteinExistence type="predicted"/>
<evidence type="ECO:0000313" key="1">
    <source>
        <dbReference type="EMBL" id="ONH76811.1"/>
    </source>
</evidence>
<dbReference type="AlphaFoldDB" id="A0A1V2LSY3"/>
<protein>
    <recommendedName>
        <fullName evidence="3">54S ribosomal protein L31, mitochondrial</fullName>
    </recommendedName>
</protein>
<sequence length="243" mass="28552">MFGPFRATSVNFSGLLWKRPWRLSSHQKRRQRFRMRTVDSNIEALYEGLTANGMSAKKITDLKFNFPKESEMAPRDKYTVFNKHARGYRKGLSSNFKSVMFFFFLLRISTSPVWKLILSPSDWYNFNLIRLEFSSIRPASIETDEVWLIKFSVRAAKSDSKESSFLRFSLYESLREFIFIFKDVRFLAELKISLFSLFNSVLVALPSVDDFNSLYIVLFIVVQTAQFIVDVVYEGKIIMDFYD</sequence>
<name>A0A1V2LSY3_PICKU</name>
<organism evidence="1 2">
    <name type="scientific">Pichia kudriavzevii</name>
    <name type="common">Yeast</name>
    <name type="synonym">Issatchenkia orientalis</name>
    <dbReference type="NCBI Taxonomy" id="4909"/>
    <lineage>
        <taxon>Eukaryota</taxon>
        <taxon>Fungi</taxon>
        <taxon>Dikarya</taxon>
        <taxon>Ascomycota</taxon>
        <taxon>Saccharomycotina</taxon>
        <taxon>Pichiomycetes</taxon>
        <taxon>Pichiales</taxon>
        <taxon>Pichiaceae</taxon>
        <taxon>Pichia</taxon>
    </lineage>
</organism>
<dbReference type="PANTHER" id="PTHR28271">
    <property type="entry name" value="54S RIBOSOMAL PROTEIN L31, MITOCHONDRIAL"/>
    <property type="match status" value="1"/>
</dbReference>
<accession>A0A1V2LSY3</accession>
<dbReference type="GO" id="GO:0003735">
    <property type="term" value="F:structural constituent of ribosome"/>
    <property type="evidence" value="ECO:0007669"/>
    <property type="project" value="TreeGrafter"/>
</dbReference>
<dbReference type="Proteomes" id="UP000189274">
    <property type="component" value="Unassembled WGS sequence"/>
</dbReference>
<dbReference type="PANTHER" id="PTHR28271:SF1">
    <property type="entry name" value="LARGE RIBOSOMAL SUBUNIT PROTEIN ML60"/>
    <property type="match status" value="1"/>
</dbReference>
<dbReference type="Pfam" id="PF09784">
    <property type="entry name" value="L31"/>
    <property type="match status" value="1"/>
</dbReference>
<gene>
    <name evidence="1" type="ORF">BOH78_0909</name>
</gene>
<evidence type="ECO:0000313" key="2">
    <source>
        <dbReference type="Proteomes" id="UP000189274"/>
    </source>
</evidence>
<dbReference type="VEuPathDB" id="FungiDB:C5L36_0A04410"/>